<dbReference type="AlphaFoldDB" id="A0AAN9MLS2"/>
<keyword evidence="2" id="KW-1185">Reference proteome</keyword>
<proteinExistence type="predicted"/>
<sequence length="103" mass="11631">MIGWKRVYGRHTHDTHKGSTWATHELSRRSSAELPLCDTKGLVKDAGNGELSMAVEVQLVKQLRLQRRFLVDLERVGVSSARVNMWSIMCTSICNLLGAYNMI</sequence>
<evidence type="ECO:0000313" key="1">
    <source>
        <dbReference type="EMBL" id="KAK7356995.1"/>
    </source>
</evidence>
<organism evidence="1 2">
    <name type="scientific">Phaseolus coccineus</name>
    <name type="common">Scarlet runner bean</name>
    <name type="synonym">Phaseolus multiflorus</name>
    <dbReference type="NCBI Taxonomy" id="3886"/>
    <lineage>
        <taxon>Eukaryota</taxon>
        <taxon>Viridiplantae</taxon>
        <taxon>Streptophyta</taxon>
        <taxon>Embryophyta</taxon>
        <taxon>Tracheophyta</taxon>
        <taxon>Spermatophyta</taxon>
        <taxon>Magnoliopsida</taxon>
        <taxon>eudicotyledons</taxon>
        <taxon>Gunneridae</taxon>
        <taxon>Pentapetalae</taxon>
        <taxon>rosids</taxon>
        <taxon>fabids</taxon>
        <taxon>Fabales</taxon>
        <taxon>Fabaceae</taxon>
        <taxon>Papilionoideae</taxon>
        <taxon>50 kb inversion clade</taxon>
        <taxon>NPAAA clade</taxon>
        <taxon>indigoferoid/millettioid clade</taxon>
        <taxon>Phaseoleae</taxon>
        <taxon>Phaseolus</taxon>
    </lineage>
</organism>
<name>A0AAN9MLS2_PHACN</name>
<gene>
    <name evidence="1" type="ORF">VNO80_16276</name>
</gene>
<evidence type="ECO:0000313" key="2">
    <source>
        <dbReference type="Proteomes" id="UP001374584"/>
    </source>
</evidence>
<dbReference type="EMBL" id="JAYMYR010000006">
    <property type="protein sequence ID" value="KAK7356995.1"/>
    <property type="molecule type" value="Genomic_DNA"/>
</dbReference>
<comment type="caution">
    <text evidence="1">The sequence shown here is derived from an EMBL/GenBank/DDBJ whole genome shotgun (WGS) entry which is preliminary data.</text>
</comment>
<dbReference type="Proteomes" id="UP001374584">
    <property type="component" value="Unassembled WGS sequence"/>
</dbReference>
<reference evidence="1 2" key="1">
    <citation type="submission" date="2024-01" db="EMBL/GenBank/DDBJ databases">
        <title>The genomes of 5 underutilized Papilionoideae crops provide insights into root nodulation and disease resistanc.</title>
        <authorList>
            <person name="Jiang F."/>
        </authorList>
    </citation>
    <scope>NUCLEOTIDE SEQUENCE [LARGE SCALE GENOMIC DNA]</scope>
    <source>
        <strain evidence="1">JINMINGXINNONG_FW02</strain>
        <tissue evidence="1">Leaves</tissue>
    </source>
</reference>
<protein>
    <submittedName>
        <fullName evidence="1">Uncharacterized protein</fullName>
    </submittedName>
</protein>
<accession>A0AAN9MLS2</accession>